<dbReference type="PROSITE" id="PS50893">
    <property type="entry name" value="ABC_TRANSPORTER_2"/>
    <property type="match status" value="2"/>
</dbReference>
<dbReference type="SUPFAM" id="SSF52540">
    <property type="entry name" value="P-loop containing nucleoside triphosphate hydrolases"/>
    <property type="match status" value="2"/>
</dbReference>
<feature type="region of interest" description="Disordered" evidence="4">
    <location>
        <begin position="247"/>
        <end position="279"/>
    </location>
</feature>
<evidence type="ECO:0000313" key="6">
    <source>
        <dbReference type="EMBL" id="RDY67093.1"/>
    </source>
</evidence>
<keyword evidence="7" id="KW-1185">Reference proteome</keyword>
<reference evidence="6 7" key="1">
    <citation type="submission" date="2018-08" db="EMBL/GenBank/DDBJ databases">
        <title>Lysobacter soli KCTC 22011, whole genome shotgun sequence.</title>
        <authorList>
            <person name="Zhang X."/>
            <person name="Feng G."/>
            <person name="Zhu H."/>
        </authorList>
    </citation>
    <scope>NUCLEOTIDE SEQUENCE [LARGE SCALE GENOMIC DNA]</scope>
    <source>
        <strain evidence="6 7">KCTC 22011</strain>
    </source>
</reference>
<organism evidence="6 7">
    <name type="scientific">Lysobacter soli</name>
    <dbReference type="NCBI Taxonomy" id="453783"/>
    <lineage>
        <taxon>Bacteria</taxon>
        <taxon>Pseudomonadati</taxon>
        <taxon>Pseudomonadota</taxon>
        <taxon>Gammaproteobacteria</taxon>
        <taxon>Lysobacterales</taxon>
        <taxon>Lysobacteraceae</taxon>
        <taxon>Lysobacter</taxon>
    </lineage>
</organism>
<dbReference type="GO" id="GO:0016887">
    <property type="term" value="F:ATP hydrolysis activity"/>
    <property type="evidence" value="ECO:0007669"/>
    <property type="project" value="InterPro"/>
</dbReference>
<keyword evidence="3 6" id="KW-0067">ATP-binding</keyword>
<dbReference type="Gene3D" id="3.40.50.300">
    <property type="entry name" value="P-loop containing nucleotide triphosphate hydrolases"/>
    <property type="match status" value="2"/>
</dbReference>
<dbReference type="SMART" id="SM00382">
    <property type="entry name" value="AAA"/>
    <property type="match status" value="2"/>
</dbReference>
<accession>A0A3D8VCJ7</accession>
<dbReference type="PANTHER" id="PTHR19211:SF6">
    <property type="entry name" value="BLL7188 PROTEIN"/>
    <property type="match status" value="1"/>
</dbReference>
<dbReference type="CDD" id="cd03221">
    <property type="entry name" value="ABCF_EF-3"/>
    <property type="match status" value="1"/>
</dbReference>
<protein>
    <submittedName>
        <fullName evidence="6">ABC transporter ATP-binding protein</fullName>
    </submittedName>
</protein>
<evidence type="ECO:0000313" key="7">
    <source>
        <dbReference type="Proteomes" id="UP000256829"/>
    </source>
</evidence>
<evidence type="ECO:0000256" key="2">
    <source>
        <dbReference type="ARBA" id="ARBA00022741"/>
    </source>
</evidence>
<dbReference type="PANTHER" id="PTHR19211">
    <property type="entry name" value="ATP-BINDING TRANSPORT PROTEIN-RELATED"/>
    <property type="match status" value="1"/>
</dbReference>
<dbReference type="AlphaFoldDB" id="A0A3D8VCJ7"/>
<gene>
    <name evidence="6" type="ORF">DX912_10495</name>
</gene>
<sequence>MRAHVRVSQLCFAWPDGTPVFDGLSFTLDARRTGIVAPNGAGKSTLLRLLAGELTPASGQVDIAGSLAYLPQDLAFPSALRVADVLGVREGLDALAAIAAGRAEQALFDAVGDAWDLKERTRASLATFGLDRLALDRTLDTLSGGEVMALGLAAQWLKRPDVLLLDEPSNHLDAAARQRLYRFIDEWDGCLVMASHDRALLGCVDQVAELDRTSLRLYGGDFAFYEEAVRVQADAAEQDVRSLRRAVKREERERQQARERTERRASNARRGASDAGLPRIVAGNRQRAAQVAAGRSEDVHAARLADAGRRLAVAQRSTREEPDLGIELPDTHVPPGRWLFSGRSLQVLHDGVALFAPGGIDLDIRGPERIAIAGGNGSGKTTIARLLCGDLTPGSGVTRRGEGRVARLSQRLDAFDAQDTVMGCFSASTPALDDVERANLLARWLFRGAAMHRPIAALSGGERLRISLACTLHATPAPQLLVLDEPTNNLDLHAVRELERALRAYRGALVIISHDAAFVEALSPTRRLVLENGRLLERAFVDA</sequence>
<feature type="domain" description="ABC transporter" evidence="5">
    <location>
        <begin position="342"/>
        <end position="543"/>
    </location>
</feature>
<dbReference type="Pfam" id="PF00005">
    <property type="entry name" value="ABC_tran"/>
    <property type="match status" value="2"/>
</dbReference>
<evidence type="ECO:0000259" key="5">
    <source>
        <dbReference type="PROSITE" id="PS50893"/>
    </source>
</evidence>
<name>A0A3D8VCJ7_9GAMM</name>
<feature type="domain" description="ABC transporter" evidence="5">
    <location>
        <begin position="5"/>
        <end position="237"/>
    </location>
</feature>
<dbReference type="InterPro" id="IPR003593">
    <property type="entry name" value="AAA+_ATPase"/>
</dbReference>
<keyword evidence="1" id="KW-0677">Repeat</keyword>
<comment type="caution">
    <text evidence="6">The sequence shown here is derived from an EMBL/GenBank/DDBJ whole genome shotgun (WGS) entry which is preliminary data.</text>
</comment>
<dbReference type="EMBL" id="QTJR01000006">
    <property type="protein sequence ID" value="RDY67093.1"/>
    <property type="molecule type" value="Genomic_DNA"/>
</dbReference>
<dbReference type="InterPro" id="IPR027417">
    <property type="entry name" value="P-loop_NTPase"/>
</dbReference>
<evidence type="ECO:0000256" key="1">
    <source>
        <dbReference type="ARBA" id="ARBA00022737"/>
    </source>
</evidence>
<dbReference type="FunFam" id="3.40.50.300:FF:001320">
    <property type="entry name" value="Heme ABC transporter ATP-binding protein"/>
    <property type="match status" value="1"/>
</dbReference>
<evidence type="ECO:0000256" key="3">
    <source>
        <dbReference type="ARBA" id="ARBA00022840"/>
    </source>
</evidence>
<dbReference type="RefSeq" id="WP_115842464.1">
    <property type="nucleotide sequence ID" value="NZ_CP183976.1"/>
</dbReference>
<dbReference type="Proteomes" id="UP000256829">
    <property type="component" value="Unassembled WGS sequence"/>
</dbReference>
<dbReference type="GO" id="GO:0005524">
    <property type="term" value="F:ATP binding"/>
    <property type="evidence" value="ECO:0007669"/>
    <property type="project" value="UniProtKB-KW"/>
</dbReference>
<keyword evidence="2" id="KW-0547">Nucleotide-binding</keyword>
<feature type="compositionally biased region" description="Basic and acidic residues" evidence="4">
    <location>
        <begin position="247"/>
        <end position="265"/>
    </location>
</feature>
<evidence type="ECO:0000256" key="4">
    <source>
        <dbReference type="SAM" id="MobiDB-lite"/>
    </source>
</evidence>
<dbReference type="InterPro" id="IPR050611">
    <property type="entry name" value="ABCF"/>
</dbReference>
<proteinExistence type="predicted"/>
<dbReference type="InterPro" id="IPR003439">
    <property type="entry name" value="ABC_transporter-like_ATP-bd"/>
</dbReference>